<proteinExistence type="predicted"/>
<dbReference type="GO" id="GO:0005829">
    <property type="term" value="C:cytosol"/>
    <property type="evidence" value="ECO:0007669"/>
    <property type="project" value="TreeGrafter"/>
</dbReference>
<dbReference type="PANTHER" id="PTHR24567:SF74">
    <property type="entry name" value="HTH-TYPE TRANSCRIPTIONAL REGULATOR ARCR"/>
    <property type="match status" value="1"/>
</dbReference>
<dbReference type="Gene3D" id="2.60.120.10">
    <property type="entry name" value="Jelly Rolls"/>
    <property type="match status" value="1"/>
</dbReference>
<keyword evidence="3" id="KW-0804">Transcription</keyword>
<dbReference type="PROSITE" id="PS51063">
    <property type="entry name" value="HTH_CRP_2"/>
    <property type="match status" value="1"/>
</dbReference>
<keyword evidence="1" id="KW-0805">Transcription regulation</keyword>
<dbReference type="PRINTS" id="PR00034">
    <property type="entry name" value="HTHCRP"/>
</dbReference>
<evidence type="ECO:0000259" key="4">
    <source>
        <dbReference type="PROSITE" id="PS50042"/>
    </source>
</evidence>
<feature type="domain" description="HTH crp-type" evidence="5">
    <location>
        <begin position="149"/>
        <end position="213"/>
    </location>
</feature>
<dbReference type="InterPro" id="IPR018490">
    <property type="entry name" value="cNMP-bd_dom_sf"/>
</dbReference>
<evidence type="ECO:0000256" key="3">
    <source>
        <dbReference type="ARBA" id="ARBA00023163"/>
    </source>
</evidence>
<organism evidence="6 7">
    <name type="scientific">Paracoccus aestuarii</name>
    <dbReference type="NCBI Taxonomy" id="453842"/>
    <lineage>
        <taxon>Bacteria</taxon>
        <taxon>Pseudomonadati</taxon>
        <taxon>Pseudomonadota</taxon>
        <taxon>Alphaproteobacteria</taxon>
        <taxon>Rhodobacterales</taxon>
        <taxon>Paracoccaceae</taxon>
        <taxon>Paracoccus</taxon>
    </lineage>
</organism>
<gene>
    <name evidence="6" type="ORF">D3P06_10375</name>
</gene>
<keyword evidence="2" id="KW-0238">DNA-binding</keyword>
<dbReference type="EMBL" id="QZEV01000048">
    <property type="protein sequence ID" value="RJL03372.1"/>
    <property type="molecule type" value="Genomic_DNA"/>
</dbReference>
<dbReference type="PROSITE" id="PS50042">
    <property type="entry name" value="CNMP_BINDING_3"/>
    <property type="match status" value="1"/>
</dbReference>
<dbReference type="SUPFAM" id="SSF46785">
    <property type="entry name" value="Winged helix' DNA-binding domain"/>
    <property type="match status" value="1"/>
</dbReference>
<dbReference type="OrthoDB" id="9776746at2"/>
<evidence type="ECO:0000256" key="1">
    <source>
        <dbReference type="ARBA" id="ARBA00023015"/>
    </source>
</evidence>
<dbReference type="SUPFAM" id="SSF51206">
    <property type="entry name" value="cAMP-binding domain-like"/>
    <property type="match status" value="1"/>
</dbReference>
<dbReference type="SMART" id="SM00419">
    <property type="entry name" value="HTH_CRP"/>
    <property type="match status" value="1"/>
</dbReference>
<dbReference type="InterPro" id="IPR050397">
    <property type="entry name" value="Env_Response_Regulators"/>
</dbReference>
<keyword evidence="7" id="KW-1185">Reference proteome</keyword>
<evidence type="ECO:0000313" key="7">
    <source>
        <dbReference type="Proteomes" id="UP000285530"/>
    </source>
</evidence>
<evidence type="ECO:0000256" key="2">
    <source>
        <dbReference type="ARBA" id="ARBA00023125"/>
    </source>
</evidence>
<dbReference type="InterPro" id="IPR012318">
    <property type="entry name" value="HTH_CRP"/>
</dbReference>
<dbReference type="Pfam" id="PF13545">
    <property type="entry name" value="HTH_Crp_2"/>
    <property type="match status" value="1"/>
</dbReference>
<protein>
    <submittedName>
        <fullName evidence="6">Crp/Fnr family transcriptional regulator</fullName>
    </submittedName>
</protein>
<comment type="caution">
    <text evidence="6">The sequence shown here is derived from an EMBL/GenBank/DDBJ whole genome shotgun (WGS) entry which is preliminary data.</text>
</comment>
<evidence type="ECO:0000259" key="5">
    <source>
        <dbReference type="PROSITE" id="PS51063"/>
    </source>
</evidence>
<feature type="domain" description="Cyclic nucleotide-binding" evidence="4">
    <location>
        <begin position="13"/>
        <end position="135"/>
    </location>
</feature>
<evidence type="ECO:0000313" key="6">
    <source>
        <dbReference type="EMBL" id="RJL03372.1"/>
    </source>
</evidence>
<dbReference type="AlphaFoldDB" id="A0A418ZVV3"/>
<dbReference type="Proteomes" id="UP000285530">
    <property type="component" value="Unassembled WGS sequence"/>
</dbReference>
<dbReference type="InterPro" id="IPR036390">
    <property type="entry name" value="WH_DNA-bd_sf"/>
</dbReference>
<dbReference type="Pfam" id="PF00027">
    <property type="entry name" value="cNMP_binding"/>
    <property type="match status" value="1"/>
</dbReference>
<name>A0A418ZVV3_9RHOB</name>
<dbReference type="InterPro" id="IPR014710">
    <property type="entry name" value="RmlC-like_jellyroll"/>
</dbReference>
<dbReference type="CDD" id="cd00038">
    <property type="entry name" value="CAP_ED"/>
    <property type="match status" value="1"/>
</dbReference>
<dbReference type="GO" id="GO:0003677">
    <property type="term" value="F:DNA binding"/>
    <property type="evidence" value="ECO:0007669"/>
    <property type="project" value="UniProtKB-KW"/>
</dbReference>
<reference evidence="6 7" key="1">
    <citation type="submission" date="2018-09" db="EMBL/GenBank/DDBJ databases">
        <title>Paracoccus onubensis nov. sp. a moderate halophilic bacterium isolated from Gruta de las Maravillas (Aracena, Spain).</title>
        <authorList>
            <person name="Jurado V."/>
            <person name="Gutierrez-Patricio S."/>
            <person name="Gonzalez-Pimentel J.L."/>
            <person name="Laiz L."/>
            <person name="Saiz-Jimenez C."/>
        </authorList>
    </citation>
    <scope>NUCLEOTIDE SEQUENCE [LARGE SCALE GENOMIC DNA]</scope>
    <source>
        <strain evidence="6 7">DSM 19484</strain>
    </source>
</reference>
<dbReference type="InterPro" id="IPR000595">
    <property type="entry name" value="cNMP-bd_dom"/>
</dbReference>
<dbReference type="PANTHER" id="PTHR24567">
    <property type="entry name" value="CRP FAMILY TRANSCRIPTIONAL REGULATORY PROTEIN"/>
    <property type="match status" value="1"/>
</dbReference>
<sequence>MTMTEDWTARFPGLSRLEDGLRARLRAESAVVSVPAGSVIFGPGTTPDSLLLLLDGRVRVQQLSEQGREIVLYRVEAGESCVMTTACLLAYDDYSAEGIAETDLRAAAIPRGVFDDLVASSVAFRTFIFTAYARRMIDLFLVIEEIAFQRLDIRLAQKLVELSRGADQLRLTHQQLAAELGTAREVVSRQLAEFQRRGWIVLTRGVIDLTDRAALTGLAAQDANWRGMVT</sequence>
<dbReference type="InterPro" id="IPR036388">
    <property type="entry name" value="WH-like_DNA-bd_sf"/>
</dbReference>
<dbReference type="GO" id="GO:0003700">
    <property type="term" value="F:DNA-binding transcription factor activity"/>
    <property type="evidence" value="ECO:0007669"/>
    <property type="project" value="TreeGrafter"/>
</dbReference>
<dbReference type="Gene3D" id="1.10.10.10">
    <property type="entry name" value="Winged helix-like DNA-binding domain superfamily/Winged helix DNA-binding domain"/>
    <property type="match status" value="1"/>
</dbReference>
<accession>A0A418ZVV3</accession>